<feature type="compositionally biased region" description="Polar residues" evidence="12">
    <location>
        <begin position="213"/>
        <end position="226"/>
    </location>
</feature>
<feature type="region of interest" description="Disordered" evidence="12">
    <location>
        <begin position="260"/>
        <end position="323"/>
    </location>
</feature>
<dbReference type="RefSeq" id="XP_040670404.1">
    <property type="nucleotide sequence ID" value="XM_040812994.1"/>
</dbReference>
<keyword evidence="5 11" id="KW-0805">Transcription regulation</keyword>
<accession>A0A1L9PT64</accession>
<dbReference type="STRING" id="1036611.A0A1L9PT64"/>
<comment type="subunit">
    <text evidence="3 11">Component of the Mediator complex.</text>
</comment>
<dbReference type="InterPro" id="IPR007018">
    <property type="entry name" value="Mediator_Med6"/>
</dbReference>
<dbReference type="Proteomes" id="UP000184073">
    <property type="component" value="Unassembled WGS sequence"/>
</dbReference>
<evidence type="ECO:0000256" key="5">
    <source>
        <dbReference type="ARBA" id="ARBA00023015"/>
    </source>
</evidence>
<keyword evidence="7 11" id="KW-0804">Transcription</keyword>
<name>A0A1L9PT64_ASPVE</name>
<evidence type="ECO:0000313" key="13">
    <source>
        <dbReference type="EMBL" id="OJJ04642.1"/>
    </source>
</evidence>
<evidence type="ECO:0000256" key="12">
    <source>
        <dbReference type="SAM" id="MobiDB-lite"/>
    </source>
</evidence>
<dbReference type="Pfam" id="PF04934">
    <property type="entry name" value="Med6"/>
    <property type="match status" value="1"/>
</dbReference>
<reference evidence="14" key="1">
    <citation type="journal article" date="2017" name="Genome Biol.">
        <title>Comparative genomics reveals high biological diversity and specific adaptations in the industrially and medically important fungal genus Aspergillus.</title>
        <authorList>
            <person name="de Vries R.P."/>
            <person name="Riley R."/>
            <person name="Wiebenga A."/>
            <person name="Aguilar-Osorio G."/>
            <person name="Amillis S."/>
            <person name="Uchima C.A."/>
            <person name="Anderluh G."/>
            <person name="Asadollahi M."/>
            <person name="Askin M."/>
            <person name="Barry K."/>
            <person name="Battaglia E."/>
            <person name="Bayram O."/>
            <person name="Benocci T."/>
            <person name="Braus-Stromeyer S.A."/>
            <person name="Caldana C."/>
            <person name="Canovas D."/>
            <person name="Cerqueira G.C."/>
            <person name="Chen F."/>
            <person name="Chen W."/>
            <person name="Choi C."/>
            <person name="Clum A."/>
            <person name="Dos Santos R.A."/>
            <person name="Damasio A.R."/>
            <person name="Diallinas G."/>
            <person name="Emri T."/>
            <person name="Fekete E."/>
            <person name="Flipphi M."/>
            <person name="Freyberg S."/>
            <person name="Gallo A."/>
            <person name="Gournas C."/>
            <person name="Habgood R."/>
            <person name="Hainaut M."/>
            <person name="Harispe M.L."/>
            <person name="Henrissat B."/>
            <person name="Hilden K.S."/>
            <person name="Hope R."/>
            <person name="Hossain A."/>
            <person name="Karabika E."/>
            <person name="Karaffa L."/>
            <person name="Karanyi Z."/>
            <person name="Krasevec N."/>
            <person name="Kuo A."/>
            <person name="Kusch H."/>
            <person name="LaButti K."/>
            <person name="Lagendijk E.L."/>
            <person name="Lapidus A."/>
            <person name="Levasseur A."/>
            <person name="Lindquist E."/>
            <person name="Lipzen A."/>
            <person name="Logrieco A.F."/>
            <person name="MacCabe A."/>
            <person name="Maekelae M.R."/>
            <person name="Malavazi I."/>
            <person name="Melin P."/>
            <person name="Meyer V."/>
            <person name="Mielnichuk N."/>
            <person name="Miskei M."/>
            <person name="Molnar A.P."/>
            <person name="Mule G."/>
            <person name="Ngan C.Y."/>
            <person name="Orejas M."/>
            <person name="Orosz E."/>
            <person name="Ouedraogo J.P."/>
            <person name="Overkamp K.M."/>
            <person name="Park H.-S."/>
            <person name="Perrone G."/>
            <person name="Piumi F."/>
            <person name="Punt P.J."/>
            <person name="Ram A.F."/>
            <person name="Ramon A."/>
            <person name="Rauscher S."/>
            <person name="Record E."/>
            <person name="Riano-Pachon D.M."/>
            <person name="Robert V."/>
            <person name="Roehrig J."/>
            <person name="Ruller R."/>
            <person name="Salamov A."/>
            <person name="Salih N.S."/>
            <person name="Samson R.A."/>
            <person name="Sandor E."/>
            <person name="Sanguinetti M."/>
            <person name="Schuetze T."/>
            <person name="Sepcic K."/>
            <person name="Shelest E."/>
            <person name="Sherlock G."/>
            <person name="Sophianopoulou V."/>
            <person name="Squina F.M."/>
            <person name="Sun H."/>
            <person name="Susca A."/>
            <person name="Todd R.B."/>
            <person name="Tsang A."/>
            <person name="Unkles S.E."/>
            <person name="van de Wiele N."/>
            <person name="van Rossen-Uffink D."/>
            <person name="Oliveira J.V."/>
            <person name="Vesth T.C."/>
            <person name="Visser J."/>
            <person name="Yu J.-H."/>
            <person name="Zhou M."/>
            <person name="Andersen M.R."/>
            <person name="Archer D.B."/>
            <person name="Baker S.E."/>
            <person name="Benoit I."/>
            <person name="Brakhage A.A."/>
            <person name="Braus G.H."/>
            <person name="Fischer R."/>
            <person name="Frisvad J.C."/>
            <person name="Goldman G.H."/>
            <person name="Houbraken J."/>
            <person name="Oakley B."/>
            <person name="Pocsi I."/>
            <person name="Scazzocchio C."/>
            <person name="Seiboth B."/>
            <person name="vanKuyk P.A."/>
            <person name="Wortman J."/>
            <person name="Dyer P.S."/>
            <person name="Grigoriev I.V."/>
        </authorList>
    </citation>
    <scope>NUCLEOTIDE SEQUENCE [LARGE SCALE GENOMIC DNA]</scope>
    <source>
        <strain evidence="14">CBS 583.65</strain>
    </source>
</reference>
<dbReference type="InterPro" id="IPR016612">
    <property type="entry name" value="Mediator_Med6_fun"/>
</dbReference>
<keyword evidence="8 11" id="KW-0539">Nucleus</keyword>
<keyword evidence="6 11" id="KW-0010">Activator</keyword>
<evidence type="ECO:0000256" key="4">
    <source>
        <dbReference type="ARBA" id="ARBA00020634"/>
    </source>
</evidence>
<dbReference type="EMBL" id="KV878132">
    <property type="protein sequence ID" value="OJJ04642.1"/>
    <property type="molecule type" value="Genomic_DNA"/>
</dbReference>
<evidence type="ECO:0000256" key="2">
    <source>
        <dbReference type="ARBA" id="ARBA00007526"/>
    </source>
</evidence>
<dbReference type="GO" id="GO:0016592">
    <property type="term" value="C:mediator complex"/>
    <property type="evidence" value="ECO:0007669"/>
    <property type="project" value="InterPro"/>
</dbReference>
<feature type="compositionally biased region" description="Polar residues" evidence="12">
    <location>
        <begin position="195"/>
        <end position="204"/>
    </location>
</feature>
<proteinExistence type="inferred from homology"/>
<dbReference type="AlphaFoldDB" id="A0A1L9PT64"/>
<comment type="function">
    <text evidence="9">Component of the Mediator complex, a coactivator involved in the regulated transcription of nearly all RNA polymerase II-dependent genes. Mediator functions as a bridge to convey information from gene-specific regulatory proteins to the basal RNA polymerase II transcription machinery. Mediator is recruited to promoters by direct interactions with regulatory proteins and serves as a scaffold for the assembly of a functional preinitiation complex with RNA polymerase II and the general transcription factors.</text>
</comment>
<dbReference type="VEuPathDB" id="FungiDB:ASPVEDRAFT_44170"/>
<evidence type="ECO:0000256" key="9">
    <source>
        <dbReference type="ARBA" id="ARBA00025687"/>
    </source>
</evidence>
<dbReference type="OrthoDB" id="344220at2759"/>
<evidence type="ECO:0000256" key="1">
    <source>
        <dbReference type="ARBA" id="ARBA00004123"/>
    </source>
</evidence>
<comment type="similarity">
    <text evidence="2 11">Belongs to the Mediator complex subunit 6 family.</text>
</comment>
<sequence length="323" mass="35125">MAGTQDPSALEEILWRSPPHIQMMGGYLHSNNILFYFAESPFFDATSNNASLAIQANYNEAFRHFVETREAFEGRLKTMQGLEFIVGYDPLQAAAGSNAQFAHEPSNVWVIRKQMRRKRSGFEDEVGVLATFFVVGDCIYMAPSAASILGNRILSAVTSLSSLMKTASTLPNFTPSHGHTYLPPVPKSTDAGQLGVQTQTSKENTPMPDDTTNKTQSFTGTQADTSSSVSDMMTLAESFNLLARYGDEFMDETPLVGEPGSFILSRAGDTDRGATSKQQQHTSTAAPGRIGTPQTKIDTPGKFTDKSSTAEEPKRKKKSKPGS</sequence>
<dbReference type="Gene3D" id="3.10.450.580">
    <property type="entry name" value="Mediator complex, subunit Med6"/>
    <property type="match status" value="1"/>
</dbReference>
<comment type="subcellular location">
    <subcellularLocation>
        <location evidence="1 11">Nucleus</location>
    </subcellularLocation>
</comment>
<dbReference type="PIRSF" id="PIRSF013286">
    <property type="entry name" value="MED6_fungi"/>
    <property type="match status" value="1"/>
</dbReference>
<organism evidence="13 14">
    <name type="scientific">Aspergillus versicolor CBS 583.65</name>
    <dbReference type="NCBI Taxonomy" id="1036611"/>
    <lineage>
        <taxon>Eukaryota</taxon>
        <taxon>Fungi</taxon>
        <taxon>Dikarya</taxon>
        <taxon>Ascomycota</taxon>
        <taxon>Pezizomycotina</taxon>
        <taxon>Eurotiomycetes</taxon>
        <taxon>Eurotiomycetidae</taxon>
        <taxon>Eurotiales</taxon>
        <taxon>Aspergillaceae</taxon>
        <taxon>Aspergillus</taxon>
        <taxon>Aspergillus subgen. Nidulantes</taxon>
    </lineage>
</organism>
<dbReference type="GO" id="GO:0006357">
    <property type="term" value="P:regulation of transcription by RNA polymerase II"/>
    <property type="evidence" value="ECO:0007669"/>
    <property type="project" value="InterPro"/>
</dbReference>
<evidence type="ECO:0000256" key="6">
    <source>
        <dbReference type="ARBA" id="ARBA00023159"/>
    </source>
</evidence>
<feature type="compositionally biased region" description="Polar residues" evidence="12">
    <location>
        <begin position="275"/>
        <end position="285"/>
    </location>
</feature>
<evidence type="ECO:0000256" key="8">
    <source>
        <dbReference type="ARBA" id="ARBA00023242"/>
    </source>
</evidence>
<gene>
    <name evidence="13" type="ORF">ASPVEDRAFT_44170</name>
</gene>
<dbReference type="GO" id="GO:0003712">
    <property type="term" value="F:transcription coregulator activity"/>
    <property type="evidence" value="ECO:0007669"/>
    <property type="project" value="InterPro"/>
</dbReference>
<protein>
    <recommendedName>
        <fullName evidence="4 11">Mediator of RNA polymerase II transcription subunit 6</fullName>
    </recommendedName>
    <alternativeName>
        <fullName evidence="10 11">Mediator complex subunit 6</fullName>
    </alternativeName>
</protein>
<feature type="region of interest" description="Disordered" evidence="12">
    <location>
        <begin position="185"/>
        <end position="226"/>
    </location>
</feature>
<evidence type="ECO:0000313" key="14">
    <source>
        <dbReference type="Proteomes" id="UP000184073"/>
    </source>
</evidence>
<evidence type="ECO:0000256" key="11">
    <source>
        <dbReference type="PIRNR" id="PIRNR013286"/>
    </source>
</evidence>
<dbReference type="GeneID" id="63728505"/>
<evidence type="ECO:0000256" key="7">
    <source>
        <dbReference type="ARBA" id="ARBA00023163"/>
    </source>
</evidence>
<keyword evidence="14" id="KW-1185">Reference proteome</keyword>
<feature type="compositionally biased region" description="Basic and acidic residues" evidence="12">
    <location>
        <begin position="303"/>
        <end position="314"/>
    </location>
</feature>
<dbReference type="InterPro" id="IPR038566">
    <property type="entry name" value="Mediator_Med6_sf"/>
</dbReference>
<dbReference type="PANTHER" id="PTHR13104">
    <property type="entry name" value="MED-6-RELATED"/>
    <property type="match status" value="1"/>
</dbReference>
<evidence type="ECO:0000256" key="3">
    <source>
        <dbReference type="ARBA" id="ARBA00011837"/>
    </source>
</evidence>
<dbReference type="FunFam" id="3.10.450.580:FF:000003">
    <property type="entry name" value="Mediator of RNA polymerase II transcription subunit 6"/>
    <property type="match status" value="1"/>
</dbReference>
<evidence type="ECO:0000256" key="10">
    <source>
        <dbReference type="ARBA" id="ARBA00031259"/>
    </source>
</evidence>